<reference evidence="1" key="1">
    <citation type="submission" date="2021-08" db="EMBL/GenBank/DDBJ databases">
        <title>The first chromosome-level gecko genome reveals the dynamic sex chromosomes of Neotropical dwarf geckos (Sphaerodactylidae: Sphaerodactylus).</title>
        <authorList>
            <person name="Pinto B.J."/>
            <person name="Keating S.E."/>
            <person name="Gamble T."/>
        </authorList>
    </citation>
    <scope>NUCLEOTIDE SEQUENCE</scope>
    <source>
        <strain evidence="1">TG3544</strain>
    </source>
</reference>
<protein>
    <submittedName>
        <fullName evidence="1">Uncharacterized protein</fullName>
    </submittedName>
</protein>
<dbReference type="Proteomes" id="UP000827872">
    <property type="component" value="Linkage Group LG04"/>
</dbReference>
<name>A0ACB8FJA8_9SAUR</name>
<organism evidence="1 2">
    <name type="scientific">Sphaerodactylus townsendi</name>
    <dbReference type="NCBI Taxonomy" id="933632"/>
    <lineage>
        <taxon>Eukaryota</taxon>
        <taxon>Metazoa</taxon>
        <taxon>Chordata</taxon>
        <taxon>Craniata</taxon>
        <taxon>Vertebrata</taxon>
        <taxon>Euteleostomi</taxon>
        <taxon>Lepidosauria</taxon>
        <taxon>Squamata</taxon>
        <taxon>Bifurcata</taxon>
        <taxon>Gekkota</taxon>
        <taxon>Sphaerodactylidae</taxon>
        <taxon>Sphaerodactylus</taxon>
    </lineage>
</organism>
<evidence type="ECO:0000313" key="1">
    <source>
        <dbReference type="EMBL" id="KAH8005448.1"/>
    </source>
</evidence>
<sequence length="330" mass="36211">MGSPIQVVRDCRRARALREERALRALLKKKGLRVTALEIRNAASAGPILPRRVAAPPATILLGGREESYRCPAPSPREELPRRCLPGEKKGLCAGQGFEKKKKASPPAATSKKAASALPNLPGGEKAASSAAAWKKKGLQRRHPPQKKVPPPPPLPGRRKRLQPPALRESCLAPPPGEKKGLRPPPPPEKSCLATAFPAERRKRLRLERRKRPQRALAAPAPPERKSGLRTERRKRLRCSPREREESGLKASPPLLGRTPATPPLPRDRSKRHKTSIPSRGQKQSGHDTAPQRRLGREETALATARSLPALQRLGIEESVLSLPEKLVSR</sequence>
<comment type="caution">
    <text evidence="1">The sequence shown here is derived from an EMBL/GenBank/DDBJ whole genome shotgun (WGS) entry which is preliminary data.</text>
</comment>
<evidence type="ECO:0000313" key="2">
    <source>
        <dbReference type="Proteomes" id="UP000827872"/>
    </source>
</evidence>
<proteinExistence type="predicted"/>
<dbReference type="EMBL" id="CM037617">
    <property type="protein sequence ID" value="KAH8005448.1"/>
    <property type="molecule type" value="Genomic_DNA"/>
</dbReference>
<accession>A0ACB8FJA8</accession>
<gene>
    <name evidence="1" type="ORF">K3G42_027539</name>
</gene>
<keyword evidence="2" id="KW-1185">Reference proteome</keyword>